<evidence type="ECO:0000256" key="1">
    <source>
        <dbReference type="SAM" id="MobiDB-lite"/>
    </source>
</evidence>
<dbReference type="GeneID" id="57609189"/>
<keyword evidence="3" id="KW-1185">Reference proteome</keyword>
<accession>A0A1G6PQY6</accession>
<dbReference type="Proteomes" id="UP000199467">
    <property type="component" value="Unassembled WGS sequence"/>
</dbReference>
<evidence type="ECO:0000313" key="3">
    <source>
        <dbReference type="Proteomes" id="UP000199467"/>
    </source>
</evidence>
<name>A0A1G6PQY6_9GAMM</name>
<organism evidence="2 3">
    <name type="scientific">Ectopseudomonas chengduensis</name>
    <dbReference type="NCBI Taxonomy" id="489632"/>
    <lineage>
        <taxon>Bacteria</taxon>
        <taxon>Pseudomonadati</taxon>
        <taxon>Pseudomonadota</taxon>
        <taxon>Gammaproteobacteria</taxon>
        <taxon>Pseudomonadales</taxon>
        <taxon>Pseudomonadaceae</taxon>
        <taxon>Ectopseudomonas</taxon>
    </lineage>
</organism>
<reference evidence="3" key="1">
    <citation type="submission" date="2016-10" db="EMBL/GenBank/DDBJ databases">
        <authorList>
            <person name="Varghese N."/>
            <person name="Submissions S."/>
        </authorList>
    </citation>
    <scope>NUCLEOTIDE SEQUENCE [LARGE SCALE GENOMIC DNA]</scope>
    <source>
        <strain evidence="3">DSM 26382</strain>
    </source>
</reference>
<feature type="compositionally biased region" description="Polar residues" evidence="1">
    <location>
        <begin position="195"/>
        <end position="209"/>
    </location>
</feature>
<feature type="region of interest" description="Disordered" evidence="1">
    <location>
        <begin position="177"/>
        <end position="248"/>
    </location>
</feature>
<sequence length="330" mass="35705">MRLWIALSCFVPLTCFAGFSIEGSPMLSTEQGQMSRHTPYEDRGLAPFRQPDAAMAPKQQRYVNSELLVDLAYSPLTETGSGNAEIVEGFGDEVPFADGMALIIPAGWQVYKSKDLAGKDVPTVITFNGGKRWPDVLRDIALREGLQFHVDWYQRTIQMLKGRPVVAGNKRIKVIEEPPRPAPKVAAPVAATKPSTGISNSTAKASGSAVTLPAPNAAPITASTGPATSAPPKQATSPAAPKPIVPALPPETRLNVQAGYLSDNLIRLSKENGWNPPEWRMDDVDYRIKAGYPIAGKNFAEAITKLLMLHPVEAEVNTTTRKITVLKEAR</sequence>
<dbReference type="AlphaFoldDB" id="A0A1G6PQY6"/>
<dbReference type="RefSeq" id="WP_139204212.1">
    <property type="nucleotide sequence ID" value="NZ_FMZQ01000007.1"/>
</dbReference>
<feature type="compositionally biased region" description="Low complexity" evidence="1">
    <location>
        <begin position="183"/>
        <end position="194"/>
    </location>
</feature>
<gene>
    <name evidence="2" type="ORF">SAMN05216576_10714</name>
</gene>
<evidence type="ECO:0000313" key="2">
    <source>
        <dbReference type="EMBL" id="SDC81765.1"/>
    </source>
</evidence>
<proteinExistence type="predicted"/>
<dbReference type="EMBL" id="FMZQ01000007">
    <property type="protein sequence ID" value="SDC81765.1"/>
    <property type="molecule type" value="Genomic_DNA"/>
</dbReference>
<protein>
    <submittedName>
        <fullName evidence="2">Uncharacterized protein</fullName>
    </submittedName>
</protein>